<dbReference type="CDD" id="cd06558">
    <property type="entry name" value="crotonase-like"/>
    <property type="match status" value="1"/>
</dbReference>
<dbReference type="GO" id="GO:0004300">
    <property type="term" value="F:enoyl-CoA hydratase activity"/>
    <property type="evidence" value="ECO:0007669"/>
    <property type="project" value="UniProtKB-EC"/>
</dbReference>
<keyword evidence="4" id="KW-1185">Reference proteome</keyword>
<dbReference type="AlphaFoldDB" id="A0A109K0R8"/>
<dbReference type="Proteomes" id="UP000057737">
    <property type="component" value="Unassembled WGS sequence"/>
</dbReference>
<dbReference type="InterPro" id="IPR018376">
    <property type="entry name" value="Enoyl-CoA_hyd/isom_CS"/>
</dbReference>
<dbReference type="EC" id="4.2.1.17" evidence="3"/>
<dbReference type="Gene3D" id="1.10.12.10">
    <property type="entry name" value="Lyase 2-enoyl-coa Hydratase, Chain A, domain 2"/>
    <property type="match status" value="1"/>
</dbReference>
<dbReference type="InterPro" id="IPR001753">
    <property type="entry name" value="Enoyl-CoA_hydra/iso"/>
</dbReference>
<evidence type="ECO:0000256" key="2">
    <source>
        <dbReference type="RuleBase" id="RU003707"/>
    </source>
</evidence>
<accession>A0A109K0R8</accession>
<dbReference type="Gene3D" id="3.90.226.10">
    <property type="entry name" value="2-enoyl-CoA Hydratase, Chain A, domain 1"/>
    <property type="match status" value="1"/>
</dbReference>
<dbReference type="InterPro" id="IPR014748">
    <property type="entry name" value="Enoyl-CoA_hydra_C"/>
</dbReference>
<dbReference type="OrthoDB" id="9777711at2"/>
<dbReference type="PANTHER" id="PTHR43459:SF1">
    <property type="entry name" value="EG:BACN32G11.4 PROTEIN"/>
    <property type="match status" value="1"/>
</dbReference>
<gene>
    <name evidence="3" type="ORF">AS156_34020</name>
</gene>
<evidence type="ECO:0000313" key="3">
    <source>
        <dbReference type="EMBL" id="KWV58600.1"/>
    </source>
</evidence>
<name>A0A109K0R8_9BRAD</name>
<comment type="similarity">
    <text evidence="1 2">Belongs to the enoyl-CoA hydratase/isomerase family.</text>
</comment>
<protein>
    <submittedName>
        <fullName evidence="3">Enoyl-CoA hydratase</fullName>
        <ecNumber evidence="3">4.2.1.17</ecNumber>
    </submittedName>
</protein>
<dbReference type="PANTHER" id="PTHR43459">
    <property type="entry name" value="ENOYL-COA HYDRATASE"/>
    <property type="match status" value="1"/>
</dbReference>
<evidence type="ECO:0000313" key="4">
    <source>
        <dbReference type="Proteomes" id="UP000057737"/>
    </source>
</evidence>
<dbReference type="SUPFAM" id="SSF52096">
    <property type="entry name" value="ClpP/crotonase"/>
    <property type="match status" value="1"/>
</dbReference>
<sequence length="284" mass="30831">MKEQVMSEMKAKLRPFKDYPAKHFRWSADASGRVATITLNRPDKKNPLTFESYEELRDLFTNLRSASDVRSIVLTGADGNFCSGGDVFEIIEPLTRMAMPDLLAFTRMTGEVVRAMRKCPQIIVAAIDGICAGAGAMLALASDLRLATPQAKTAFLFTRVGLAGADMGACGLLPRVIGQGRAADLLYTGRAMSADEGLAWGFHNRLVPAAELSVAAHELARSLADGPWFAHGVTKTMFNQEWAMGVDEMIESEAQAQAICMVTGDFRRAFDAFAAKQKPAFEGN</sequence>
<dbReference type="NCBIfam" id="NF006107">
    <property type="entry name" value="PRK08258.1"/>
    <property type="match status" value="1"/>
</dbReference>
<dbReference type="Pfam" id="PF00378">
    <property type="entry name" value="ECH_1"/>
    <property type="match status" value="1"/>
</dbReference>
<dbReference type="PROSITE" id="PS00166">
    <property type="entry name" value="ENOYL_COA_HYDRATASE"/>
    <property type="match status" value="1"/>
</dbReference>
<evidence type="ECO:0000256" key="1">
    <source>
        <dbReference type="ARBA" id="ARBA00005254"/>
    </source>
</evidence>
<proteinExistence type="inferred from homology"/>
<dbReference type="InterPro" id="IPR029045">
    <property type="entry name" value="ClpP/crotonase-like_dom_sf"/>
</dbReference>
<reference evidence="3 4" key="1">
    <citation type="submission" date="2015-11" db="EMBL/GenBank/DDBJ databases">
        <title>Draft Genome Sequence of the Strain BR 10303 (Bradyrhizobium sp.) isolated from nodules of Centrolobium paraense.</title>
        <authorList>
            <person name="Zelli J.E."/>
            <person name="Simoes-Araujo J.L."/>
            <person name="Barauna A.C."/>
            <person name="Silva K."/>
        </authorList>
    </citation>
    <scope>NUCLEOTIDE SEQUENCE [LARGE SCALE GENOMIC DNA]</scope>
    <source>
        <strain evidence="3 4">BR 10303</strain>
    </source>
</reference>
<organism evidence="3 4">
    <name type="scientific">Bradyrhizobium macuxiense</name>
    <dbReference type="NCBI Taxonomy" id="1755647"/>
    <lineage>
        <taxon>Bacteria</taxon>
        <taxon>Pseudomonadati</taxon>
        <taxon>Pseudomonadota</taxon>
        <taxon>Alphaproteobacteria</taxon>
        <taxon>Hyphomicrobiales</taxon>
        <taxon>Nitrobacteraceae</taxon>
        <taxon>Bradyrhizobium</taxon>
    </lineage>
</organism>
<dbReference type="EMBL" id="LNCU01000036">
    <property type="protein sequence ID" value="KWV58600.1"/>
    <property type="molecule type" value="Genomic_DNA"/>
</dbReference>
<comment type="caution">
    <text evidence="3">The sequence shown here is derived from an EMBL/GenBank/DDBJ whole genome shotgun (WGS) entry which is preliminary data.</text>
</comment>
<keyword evidence="3" id="KW-0456">Lyase</keyword>